<dbReference type="PANTHER" id="PTHR38776">
    <property type="entry name" value="MLTA-INTERACTING PROTEIN-RELATED"/>
    <property type="match status" value="1"/>
</dbReference>
<evidence type="ECO:0000313" key="8">
    <source>
        <dbReference type="Proteomes" id="UP001380365"/>
    </source>
</evidence>
<feature type="signal peptide" evidence="6">
    <location>
        <begin position="1"/>
        <end position="26"/>
    </location>
</feature>
<evidence type="ECO:0000256" key="2">
    <source>
        <dbReference type="ARBA" id="ARBA00005722"/>
    </source>
</evidence>
<feature type="chain" id="PRO_5047181631" evidence="6">
    <location>
        <begin position="27"/>
        <end position="290"/>
    </location>
</feature>
<evidence type="ECO:0000313" key="7">
    <source>
        <dbReference type="EMBL" id="MEJ5093293.1"/>
    </source>
</evidence>
<evidence type="ECO:0000256" key="1">
    <source>
        <dbReference type="ARBA" id="ARBA00004442"/>
    </source>
</evidence>
<reference evidence="7 8" key="1">
    <citation type="submission" date="2023-12" db="EMBL/GenBank/DDBJ databases">
        <title>Gut-associated functions are favored during microbiome assembly across C. elegans life.</title>
        <authorList>
            <person name="Zimmermann J."/>
        </authorList>
    </citation>
    <scope>NUCLEOTIDE SEQUENCE [LARGE SCALE GENOMIC DNA]</scope>
    <source>
        <strain evidence="7 8">JUb134</strain>
    </source>
</reference>
<name>A0ABU8Q2H4_9SPHN</name>
<comment type="similarity">
    <text evidence="2">Belongs to the MipA/OmpV family.</text>
</comment>
<comment type="caution">
    <text evidence="7">The sequence shown here is derived from an EMBL/GenBank/DDBJ whole genome shotgun (WGS) entry which is preliminary data.</text>
</comment>
<sequence length="290" mass="30458">MTTIFRTASAALVLSLSALGTTPALAQDGDSTTIHNNDDGSDYAVLGLGGAILTDYEGSDDYSFTPVPIGIGRVSGFNFLLAGNRLSVDLIADNFGPGLDFQAGPVAALNFNRSSTKSIDDERIKALGKRKTALEVGGYLGIGQTGVFTSEFDRLSASVSYRKGVTGAHSAGIFTPTVTYMTPLSTKSVVTIFVAAERAEKGYAQSYFGINPQQSEDSGLPVYNARGGWKNWTLGGAGAVSLTGNLRNGLQAFGGVVYRRMLNDFAESPVTSIAGDRDQWLGSVGLAYSF</sequence>
<dbReference type="EMBL" id="JBBGZA010000001">
    <property type="protein sequence ID" value="MEJ5093293.1"/>
    <property type="molecule type" value="Genomic_DNA"/>
</dbReference>
<dbReference type="PANTHER" id="PTHR38776:SF1">
    <property type="entry name" value="MLTA-INTERACTING PROTEIN-RELATED"/>
    <property type="match status" value="1"/>
</dbReference>
<dbReference type="InterPro" id="IPR010583">
    <property type="entry name" value="MipA"/>
</dbReference>
<keyword evidence="8" id="KW-1185">Reference proteome</keyword>
<keyword evidence="4" id="KW-0472">Membrane</keyword>
<proteinExistence type="inferred from homology"/>
<evidence type="ECO:0000256" key="6">
    <source>
        <dbReference type="SAM" id="SignalP"/>
    </source>
</evidence>
<organism evidence="7 8">
    <name type="scientific">Sphingomonas molluscorum</name>
    <dbReference type="NCBI Taxonomy" id="418184"/>
    <lineage>
        <taxon>Bacteria</taxon>
        <taxon>Pseudomonadati</taxon>
        <taxon>Pseudomonadota</taxon>
        <taxon>Alphaproteobacteria</taxon>
        <taxon>Sphingomonadales</taxon>
        <taxon>Sphingomonadaceae</taxon>
        <taxon>Sphingomonas</taxon>
    </lineage>
</organism>
<accession>A0ABU8Q2H4</accession>
<keyword evidence="5" id="KW-0998">Cell outer membrane</keyword>
<gene>
    <name evidence="7" type="ORF">WH159_01865</name>
</gene>
<evidence type="ECO:0000256" key="4">
    <source>
        <dbReference type="ARBA" id="ARBA00023136"/>
    </source>
</evidence>
<dbReference type="Pfam" id="PF06629">
    <property type="entry name" value="MipA"/>
    <property type="match status" value="1"/>
</dbReference>
<dbReference type="Proteomes" id="UP001380365">
    <property type="component" value="Unassembled WGS sequence"/>
</dbReference>
<evidence type="ECO:0000256" key="5">
    <source>
        <dbReference type="ARBA" id="ARBA00023237"/>
    </source>
</evidence>
<evidence type="ECO:0000256" key="3">
    <source>
        <dbReference type="ARBA" id="ARBA00022729"/>
    </source>
</evidence>
<comment type="subcellular location">
    <subcellularLocation>
        <location evidence="1">Cell outer membrane</location>
    </subcellularLocation>
</comment>
<protein>
    <submittedName>
        <fullName evidence="7">MipA/OmpV family protein</fullName>
    </submittedName>
</protein>
<keyword evidence="3 6" id="KW-0732">Signal</keyword>
<dbReference type="RefSeq" id="WP_239555251.1">
    <property type="nucleotide sequence ID" value="NZ_JBBGZA010000001.1"/>
</dbReference>